<dbReference type="PROSITE" id="PS50948">
    <property type="entry name" value="PAN"/>
    <property type="match status" value="1"/>
</dbReference>
<keyword evidence="2" id="KW-0964">Secreted</keyword>
<sequence>MSTIAVLTPSIGQFGECRKLKFPASFSYTDKRLKGHTIRTSQVLDIDICELLCYQEPNCVSIDFKYEVRSVAGGSSYNCELNNSTHLGHDQDFVDAKGYVYRGAEVGSYEVPLQRNKRISAVISMPFTDYKIGIRIGIRKLAAWPRGVNGCQDIKMKGHSKGDGMYWLDPDGESHSNAFLAYCDMTSYNGGWTMCYTTDEYAKPRTEVKYNATFPYGTDGYRTNCNNIKFTEIMFIDHQTGSKAYFTQRDQTPIKATGNYGNRGSAYGLWDRVLTDGVGASSNTHFVYQLLVCDHSFFSGFFVSGYTDSTDCYKYCNTWCGDSSSPYFRTASTDLRFSGVAFNENGHRALSNRLISVGLR</sequence>
<dbReference type="SUPFAM" id="SSF56496">
    <property type="entry name" value="Fibrinogen C-terminal domain-like"/>
    <property type="match status" value="1"/>
</dbReference>
<dbReference type="NCBIfam" id="NF040941">
    <property type="entry name" value="GGGWT_bact"/>
    <property type="match status" value="1"/>
</dbReference>
<evidence type="ECO:0000259" key="5">
    <source>
        <dbReference type="PROSITE" id="PS50948"/>
    </source>
</evidence>
<evidence type="ECO:0000313" key="8">
    <source>
        <dbReference type="Proteomes" id="UP001159405"/>
    </source>
</evidence>
<keyword evidence="8" id="KW-1185">Reference proteome</keyword>
<evidence type="ECO:0000256" key="2">
    <source>
        <dbReference type="ARBA" id="ARBA00022525"/>
    </source>
</evidence>
<dbReference type="InterPro" id="IPR000885">
    <property type="entry name" value="Fib_collagen_C"/>
</dbReference>
<dbReference type="Proteomes" id="UP001159405">
    <property type="component" value="Unassembled WGS sequence"/>
</dbReference>
<evidence type="ECO:0000256" key="1">
    <source>
        <dbReference type="ARBA" id="ARBA00004613"/>
    </source>
</evidence>
<evidence type="ECO:0000313" key="7">
    <source>
        <dbReference type="EMBL" id="CAH3189987.1"/>
    </source>
</evidence>
<evidence type="ECO:0000256" key="3">
    <source>
        <dbReference type="ARBA" id="ARBA00023119"/>
    </source>
</evidence>
<evidence type="ECO:0000256" key="4">
    <source>
        <dbReference type="ARBA" id="ARBA00023157"/>
    </source>
</evidence>
<dbReference type="Pfam" id="PF01410">
    <property type="entry name" value="COLFI"/>
    <property type="match status" value="1"/>
</dbReference>
<keyword evidence="3" id="KW-0176">Collagen</keyword>
<dbReference type="PROSITE" id="PS51406">
    <property type="entry name" value="FIBRINOGEN_C_2"/>
    <property type="match status" value="1"/>
</dbReference>
<reference evidence="7 8" key="1">
    <citation type="submission" date="2022-05" db="EMBL/GenBank/DDBJ databases">
        <authorList>
            <consortium name="Genoscope - CEA"/>
            <person name="William W."/>
        </authorList>
    </citation>
    <scope>NUCLEOTIDE SEQUENCE [LARGE SCALE GENOMIC DNA]</scope>
</reference>
<comment type="subcellular location">
    <subcellularLocation>
        <location evidence="1">Secreted</location>
    </subcellularLocation>
</comment>
<dbReference type="Pfam" id="PF00024">
    <property type="entry name" value="PAN_1"/>
    <property type="match status" value="1"/>
</dbReference>
<organism evidence="7 8">
    <name type="scientific">Porites lobata</name>
    <dbReference type="NCBI Taxonomy" id="104759"/>
    <lineage>
        <taxon>Eukaryota</taxon>
        <taxon>Metazoa</taxon>
        <taxon>Cnidaria</taxon>
        <taxon>Anthozoa</taxon>
        <taxon>Hexacorallia</taxon>
        <taxon>Scleractinia</taxon>
        <taxon>Fungiina</taxon>
        <taxon>Poritidae</taxon>
        <taxon>Porites</taxon>
    </lineage>
</organism>
<feature type="domain" description="Apple" evidence="5">
    <location>
        <begin position="17"/>
        <end position="106"/>
    </location>
</feature>
<keyword evidence="4" id="KW-1015">Disulfide bond</keyword>
<gene>
    <name evidence="7" type="ORF">PLOB_00045317</name>
</gene>
<name>A0ABN8SHW4_9CNID</name>
<dbReference type="Gene3D" id="2.60.120.1000">
    <property type="match status" value="1"/>
</dbReference>
<dbReference type="PANTHER" id="PTHR16146:SF46">
    <property type="entry name" value="INTELECTIN-1A-RELATED"/>
    <property type="match status" value="1"/>
</dbReference>
<comment type="caution">
    <text evidence="7">The sequence shown here is derived from an EMBL/GenBank/DDBJ whole genome shotgun (WGS) entry which is preliminary data.</text>
</comment>
<evidence type="ECO:0000259" key="6">
    <source>
        <dbReference type="PROSITE" id="PS51406"/>
    </source>
</evidence>
<evidence type="ECO:0008006" key="9">
    <source>
        <dbReference type="Google" id="ProtNLM"/>
    </source>
</evidence>
<dbReference type="PANTHER" id="PTHR16146">
    <property type="entry name" value="INTELECTIN"/>
    <property type="match status" value="1"/>
</dbReference>
<dbReference type="InterPro" id="IPR002181">
    <property type="entry name" value="Fibrinogen_a/b/g_C_dom"/>
</dbReference>
<proteinExistence type="predicted"/>
<accession>A0ABN8SHW4</accession>
<feature type="domain" description="Fibrinogen C-terminal" evidence="6">
    <location>
        <begin position="142"/>
        <end position="193"/>
    </location>
</feature>
<dbReference type="EMBL" id="CALNXK010000792">
    <property type="protein sequence ID" value="CAH3189987.1"/>
    <property type="molecule type" value="Genomic_DNA"/>
</dbReference>
<dbReference type="InterPro" id="IPR036056">
    <property type="entry name" value="Fibrinogen-like_C"/>
</dbReference>
<dbReference type="InterPro" id="IPR003609">
    <property type="entry name" value="Pan_app"/>
</dbReference>
<protein>
    <recommendedName>
        <fullName evidence="9">Fibrinogen C-terminal domain-containing protein</fullName>
    </recommendedName>
</protein>